<feature type="transmembrane region" description="Helical" evidence="11">
    <location>
        <begin position="146"/>
        <end position="163"/>
    </location>
</feature>
<reference evidence="13" key="1">
    <citation type="journal article" date="2019" name="Int. J. Syst. Evol. Microbiol.">
        <title>The Global Catalogue of Microorganisms (GCM) 10K type strain sequencing project: providing services to taxonomists for standard genome sequencing and annotation.</title>
        <authorList>
            <consortium name="The Broad Institute Genomics Platform"/>
            <consortium name="The Broad Institute Genome Sequencing Center for Infectious Disease"/>
            <person name="Wu L."/>
            <person name="Ma J."/>
        </authorList>
    </citation>
    <scope>NUCLEOTIDE SEQUENCE [LARGE SCALE GENOMIC DNA]</scope>
    <source>
        <strain evidence="13">CCUG 57263</strain>
    </source>
</reference>
<keyword evidence="10" id="KW-1208">Phospholipid metabolism</keyword>
<keyword evidence="3" id="KW-0444">Lipid biosynthesis</keyword>
<feature type="transmembrane region" description="Helical" evidence="11">
    <location>
        <begin position="7"/>
        <end position="26"/>
    </location>
</feature>
<dbReference type="EMBL" id="JBHTIU010000075">
    <property type="protein sequence ID" value="MFD0871259.1"/>
    <property type="molecule type" value="Genomic_DNA"/>
</dbReference>
<evidence type="ECO:0000256" key="1">
    <source>
        <dbReference type="ARBA" id="ARBA00004141"/>
    </source>
</evidence>
<evidence type="ECO:0000256" key="5">
    <source>
        <dbReference type="ARBA" id="ARBA00022692"/>
    </source>
</evidence>
<evidence type="ECO:0000313" key="12">
    <source>
        <dbReference type="EMBL" id="MFD0871259.1"/>
    </source>
</evidence>
<evidence type="ECO:0000256" key="4">
    <source>
        <dbReference type="ARBA" id="ARBA00022679"/>
    </source>
</evidence>
<proteinExistence type="inferred from homology"/>
<evidence type="ECO:0000256" key="2">
    <source>
        <dbReference type="ARBA" id="ARBA00010441"/>
    </source>
</evidence>
<keyword evidence="6 11" id="KW-1133">Transmembrane helix</keyword>
<comment type="similarity">
    <text evidence="2">Belongs to the CDP-alcohol phosphatidyltransferase class-I family.</text>
</comment>
<dbReference type="GO" id="GO:0003882">
    <property type="term" value="F:CDP-diacylglycerol-serine O-phosphatidyltransferase activity"/>
    <property type="evidence" value="ECO:0007669"/>
    <property type="project" value="UniProtKB-EC"/>
</dbReference>
<keyword evidence="7" id="KW-0443">Lipid metabolism</keyword>
<dbReference type="Gene3D" id="1.20.120.1760">
    <property type="match status" value="1"/>
</dbReference>
<name>A0ABW3DFC6_9BACL</name>
<feature type="transmembrane region" description="Helical" evidence="11">
    <location>
        <begin position="32"/>
        <end position="52"/>
    </location>
</feature>
<dbReference type="Proteomes" id="UP001597120">
    <property type="component" value="Unassembled WGS sequence"/>
</dbReference>
<dbReference type="RefSeq" id="WP_379290205.1">
    <property type="nucleotide sequence ID" value="NZ_JBHTIU010000075.1"/>
</dbReference>
<comment type="caution">
    <text evidence="12">The sequence shown here is derived from an EMBL/GenBank/DDBJ whole genome shotgun (WGS) entry which is preliminary data.</text>
</comment>
<dbReference type="InterPro" id="IPR004533">
    <property type="entry name" value="CDP-diaglyc--ser_O-PTrfase"/>
</dbReference>
<sequence>MLIELIPILFTSGSLSAGMLSMIQIFEGEARHAVLFVFLAALINGMGCYASHRLQRSNEFGKELRSLSELVTFGAAPSMILYVAAFNQINALGLVITALFPICGALRLARYNIVSSRNGRHSGLPIPVAGCALSALVLIGSQLNTWIMSLLVIILSWLMISTIRMPTWSRGKPLPESNESITPH</sequence>
<dbReference type="EC" id="2.7.8.8" evidence="12"/>
<dbReference type="InterPro" id="IPR043130">
    <property type="entry name" value="CDP-OH_PTrfase_TM_dom"/>
</dbReference>
<evidence type="ECO:0000256" key="11">
    <source>
        <dbReference type="SAM" id="Phobius"/>
    </source>
</evidence>
<feature type="transmembrane region" description="Helical" evidence="11">
    <location>
        <begin position="91"/>
        <end position="109"/>
    </location>
</feature>
<keyword evidence="4 12" id="KW-0808">Transferase</keyword>
<evidence type="ECO:0000313" key="13">
    <source>
        <dbReference type="Proteomes" id="UP001597120"/>
    </source>
</evidence>
<keyword evidence="13" id="KW-1185">Reference proteome</keyword>
<protein>
    <submittedName>
        <fullName evidence="12">CDP-diacylglycerol--serine O-phosphatidyltransferase</fullName>
        <ecNumber evidence="12">2.7.8.8</ecNumber>
    </submittedName>
</protein>
<feature type="transmembrane region" description="Helical" evidence="11">
    <location>
        <begin position="121"/>
        <end position="140"/>
    </location>
</feature>
<evidence type="ECO:0000256" key="10">
    <source>
        <dbReference type="ARBA" id="ARBA00023264"/>
    </source>
</evidence>
<keyword evidence="9" id="KW-0594">Phospholipid biosynthesis</keyword>
<comment type="subcellular location">
    <subcellularLocation>
        <location evidence="1">Membrane</location>
        <topology evidence="1">Multi-pass membrane protein</topology>
    </subcellularLocation>
</comment>
<keyword evidence="5 11" id="KW-0812">Transmembrane</keyword>
<gene>
    <name evidence="12" type="primary">pssA</name>
    <name evidence="12" type="ORF">ACFQ03_19120</name>
</gene>
<dbReference type="NCBIfam" id="TIGR00473">
    <property type="entry name" value="pssA"/>
    <property type="match status" value="1"/>
</dbReference>
<accession>A0ABW3DFC6</accession>
<evidence type="ECO:0000256" key="9">
    <source>
        <dbReference type="ARBA" id="ARBA00023209"/>
    </source>
</evidence>
<keyword evidence="8 11" id="KW-0472">Membrane</keyword>
<evidence type="ECO:0000256" key="6">
    <source>
        <dbReference type="ARBA" id="ARBA00022989"/>
    </source>
</evidence>
<evidence type="ECO:0000256" key="8">
    <source>
        <dbReference type="ARBA" id="ARBA00023136"/>
    </source>
</evidence>
<feature type="transmembrane region" description="Helical" evidence="11">
    <location>
        <begin position="64"/>
        <end position="85"/>
    </location>
</feature>
<organism evidence="12 13">
    <name type="scientific">Paenibacillus residui</name>
    <dbReference type="NCBI Taxonomy" id="629724"/>
    <lineage>
        <taxon>Bacteria</taxon>
        <taxon>Bacillati</taxon>
        <taxon>Bacillota</taxon>
        <taxon>Bacilli</taxon>
        <taxon>Bacillales</taxon>
        <taxon>Paenibacillaceae</taxon>
        <taxon>Paenibacillus</taxon>
    </lineage>
</organism>
<evidence type="ECO:0000256" key="7">
    <source>
        <dbReference type="ARBA" id="ARBA00023098"/>
    </source>
</evidence>
<evidence type="ECO:0000256" key="3">
    <source>
        <dbReference type="ARBA" id="ARBA00022516"/>
    </source>
</evidence>